<name>A0A401PUJ0_SCYTO</name>
<feature type="non-terminal residue" evidence="4">
    <location>
        <position position="1"/>
    </location>
</feature>
<dbReference type="OMA" id="MICTEIS"/>
<evidence type="ECO:0000313" key="4">
    <source>
        <dbReference type="EMBL" id="GCB76809.1"/>
    </source>
</evidence>
<dbReference type="OrthoDB" id="73353at2759"/>
<feature type="region of interest" description="Disordered" evidence="3">
    <location>
        <begin position="155"/>
        <end position="246"/>
    </location>
</feature>
<proteinExistence type="inferred from homology"/>
<dbReference type="PANTHER" id="PTHR33560">
    <property type="entry name" value="PROTEIN FAM227B"/>
    <property type="match status" value="1"/>
</dbReference>
<organism evidence="4 5">
    <name type="scientific">Scyliorhinus torazame</name>
    <name type="common">Cloudy catshark</name>
    <name type="synonym">Catulus torazame</name>
    <dbReference type="NCBI Taxonomy" id="75743"/>
    <lineage>
        <taxon>Eukaryota</taxon>
        <taxon>Metazoa</taxon>
        <taxon>Chordata</taxon>
        <taxon>Craniata</taxon>
        <taxon>Vertebrata</taxon>
        <taxon>Chondrichthyes</taxon>
        <taxon>Elasmobranchii</taxon>
        <taxon>Galeomorphii</taxon>
        <taxon>Galeoidea</taxon>
        <taxon>Carcharhiniformes</taxon>
        <taxon>Scyliorhinidae</taxon>
        <taxon>Scyliorhinus</taxon>
    </lineage>
</organism>
<reference evidence="4 5" key="1">
    <citation type="journal article" date="2018" name="Nat. Ecol. Evol.">
        <title>Shark genomes provide insights into elasmobranch evolution and the origin of vertebrates.</title>
        <authorList>
            <person name="Hara Y"/>
            <person name="Yamaguchi K"/>
            <person name="Onimaru K"/>
            <person name="Kadota M"/>
            <person name="Koyanagi M"/>
            <person name="Keeley SD"/>
            <person name="Tatsumi K"/>
            <person name="Tanaka K"/>
            <person name="Motone F"/>
            <person name="Kageyama Y"/>
            <person name="Nozu R"/>
            <person name="Adachi N"/>
            <person name="Nishimura O"/>
            <person name="Nakagawa R"/>
            <person name="Tanegashima C"/>
            <person name="Kiyatake I"/>
            <person name="Matsumoto R"/>
            <person name="Murakumo K"/>
            <person name="Nishida K"/>
            <person name="Terakita A"/>
            <person name="Kuratani S"/>
            <person name="Sato K"/>
            <person name="Hyodo S Kuraku.S."/>
        </authorList>
    </citation>
    <scope>NUCLEOTIDE SEQUENCE [LARGE SCALE GENOMIC DNA]</scope>
</reference>
<evidence type="ECO:0000313" key="5">
    <source>
        <dbReference type="Proteomes" id="UP000288216"/>
    </source>
</evidence>
<keyword evidence="5" id="KW-1185">Reference proteome</keyword>
<protein>
    <submittedName>
        <fullName evidence="4">Uncharacterized protein</fullName>
    </submittedName>
</protein>
<gene>
    <name evidence="4" type="ORF">scyTo_0020515</name>
</gene>
<keyword evidence="2" id="KW-0175">Coiled coil</keyword>
<comment type="caution">
    <text evidence="4">The sequence shown here is derived from an EMBL/GenBank/DDBJ whole genome shotgun (WGS) entry which is preliminary data.</text>
</comment>
<evidence type="ECO:0000256" key="3">
    <source>
        <dbReference type="SAM" id="MobiDB-lite"/>
    </source>
</evidence>
<accession>A0A401PUJ0</accession>
<comment type="similarity">
    <text evidence="1">Belongs to the FAM227 family.</text>
</comment>
<feature type="coiled-coil region" evidence="2">
    <location>
        <begin position="120"/>
        <end position="147"/>
    </location>
</feature>
<evidence type="ECO:0000256" key="2">
    <source>
        <dbReference type="SAM" id="Coils"/>
    </source>
</evidence>
<dbReference type="PANTHER" id="PTHR33560:SF2">
    <property type="entry name" value="PROTEIN FAM227B"/>
    <property type="match status" value="1"/>
</dbReference>
<dbReference type="Proteomes" id="UP000288216">
    <property type="component" value="Unassembled WGS sequence"/>
</dbReference>
<dbReference type="AlphaFoldDB" id="A0A401PUJ0"/>
<dbReference type="EMBL" id="BFAA01016660">
    <property type="protein sequence ID" value="GCB76809.1"/>
    <property type="molecule type" value="Genomic_DNA"/>
</dbReference>
<feature type="compositionally biased region" description="Basic and acidic residues" evidence="3">
    <location>
        <begin position="182"/>
        <end position="239"/>
    </location>
</feature>
<evidence type="ECO:0000256" key="1">
    <source>
        <dbReference type="ARBA" id="ARBA00008666"/>
    </source>
</evidence>
<dbReference type="InterPro" id="IPR029417">
    <property type="entry name" value="FAM227"/>
</dbReference>
<sequence>RWKFDFDFREIIKKDARTLDTKDVTTPKATAALPTKAESSYAGQGPEFKHLLFRLSGRSPLVAHFLNVKKIGGRSLSTTGPKMQRTEISKNPPLAPTYQDIIKETQKFSKVRHQQKIDFYEQTQREIEKLRWDRIQFNKKIDRLKKEFSNCAEQESELMPSKLNITTEFDEKPQIEAETEAETEKEVEAEMEKEVEAEMEKEVEAEMEKEVEAEMEKEMEADLGAEKKSAETEGKKEQHVISGSAY</sequence>